<proteinExistence type="predicted"/>
<dbReference type="Proteomes" id="UP001597249">
    <property type="component" value="Unassembled WGS sequence"/>
</dbReference>
<evidence type="ECO:0000256" key="1">
    <source>
        <dbReference type="SAM" id="MobiDB-lite"/>
    </source>
</evidence>
<feature type="compositionally biased region" description="Polar residues" evidence="1">
    <location>
        <begin position="129"/>
        <end position="138"/>
    </location>
</feature>
<feature type="region of interest" description="Disordered" evidence="1">
    <location>
        <begin position="116"/>
        <end position="138"/>
    </location>
</feature>
<name>A0ABW4B746_9LACO</name>
<dbReference type="EMBL" id="JBHTMO010000012">
    <property type="protein sequence ID" value="MFD1392867.1"/>
    <property type="molecule type" value="Genomic_DNA"/>
</dbReference>
<evidence type="ECO:0000313" key="4">
    <source>
        <dbReference type="Proteomes" id="UP001597249"/>
    </source>
</evidence>
<accession>A0ABW4B746</accession>
<dbReference type="Pfam" id="PF17965">
    <property type="entry name" value="MucBP_2"/>
    <property type="match status" value="1"/>
</dbReference>
<feature type="domain" description="Mucin binding" evidence="2">
    <location>
        <begin position="22"/>
        <end position="91"/>
    </location>
</feature>
<evidence type="ECO:0000313" key="3">
    <source>
        <dbReference type="EMBL" id="MFD1392867.1"/>
    </source>
</evidence>
<keyword evidence="4" id="KW-1185">Reference proteome</keyword>
<evidence type="ECO:0000259" key="2">
    <source>
        <dbReference type="Pfam" id="PF17965"/>
    </source>
</evidence>
<sequence>MAQTATHPSAQPGRPSTTHQTHITVLVVDADSGEPLQTLLLAGNPGDPVSYNFHELTLPFVKAGYSVVVDPATALTAFPAADRTLEIHVAHQIPADFVSALPSEYQKLVPALSGYHAKTQPGSKRRTAGETNQDKANQVLTTQRIERPMVFAPFGMSLSQHHGNGGGAPNPEAGAAMLSAYWESLSGVINFGIQG</sequence>
<reference evidence="4" key="1">
    <citation type="journal article" date="2019" name="Int. J. Syst. Evol. Microbiol.">
        <title>The Global Catalogue of Microorganisms (GCM) 10K type strain sequencing project: providing services to taxonomists for standard genome sequencing and annotation.</title>
        <authorList>
            <consortium name="The Broad Institute Genomics Platform"/>
            <consortium name="The Broad Institute Genome Sequencing Center for Infectious Disease"/>
            <person name="Wu L."/>
            <person name="Ma J."/>
        </authorList>
    </citation>
    <scope>NUCLEOTIDE SEQUENCE [LARGE SCALE GENOMIC DNA]</scope>
    <source>
        <strain evidence="4">CCM 8911</strain>
    </source>
</reference>
<protein>
    <recommendedName>
        <fullName evidence="2">Mucin binding domain-containing protein</fullName>
    </recommendedName>
</protein>
<dbReference type="InterPro" id="IPR041558">
    <property type="entry name" value="MucBP_2"/>
</dbReference>
<comment type="caution">
    <text evidence="3">The sequence shown here is derived from an EMBL/GenBank/DDBJ whole genome shotgun (WGS) entry which is preliminary data.</text>
</comment>
<dbReference type="Gene3D" id="3.10.20.470">
    <property type="match status" value="1"/>
</dbReference>
<organism evidence="3 4">
    <name type="scientific">Lacticaseibacillus jixianensis</name>
    <dbReference type="NCBI Taxonomy" id="2486012"/>
    <lineage>
        <taxon>Bacteria</taxon>
        <taxon>Bacillati</taxon>
        <taxon>Bacillota</taxon>
        <taxon>Bacilli</taxon>
        <taxon>Lactobacillales</taxon>
        <taxon>Lactobacillaceae</taxon>
        <taxon>Lacticaseibacillus</taxon>
    </lineage>
</organism>
<gene>
    <name evidence="3" type="ORF">ACFQ3L_04585</name>
</gene>
<dbReference type="RefSeq" id="WP_125585429.1">
    <property type="nucleotide sequence ID" value="NZ_JBHTMO010000012.1"/>
</dbReference>